<feature type="signal peptide" evidence="2">
    <location>
        <begin position="1"/>
        <end position="25"/>
    </location>
</feature>
<dbReference type="Gene3D" id="1.20.140.150">
    <property type="match status" value="1"/>
</dbReference>
<dbReference type="EMBL" id="CAJNOM010000085">
    <property type="protein sequence ID" value="CAF1013705.1"/>
    <property type="molecule type" value="Genomic_DNA"/>
</dbReference>
<protein>
    <submittedName>
        <fullName evidence="3">Uncharacterized protein</fullName>
    </submittedName>
</protein>
<sequence length="278" mass="31247">MKRIQRLGSVSFVTVLLSLVFHLLAMSNDEWKTITCHGCGNTTDLQDILGSWTVALTERCYSTSVVGIFAPNGGYTGLTASGFRAQVCVENQYLMVKDIRNASYCLRYNEGFSDVACTLTEYNTKACKCDYSTRIKLILAMTILTSLSLGILIFISHLVAFVKIDYVLEWLIPTCYSLLFFAILCIFITLFTAGTGLDDEINQLRYSQSLFEVAYFNDSSATAHMNAYKKTLTRTYSVKLGWCFGMEVMALYFSIVSAVLYLLMYLVKRHPNAIKAIK</sequence>
<proteinExistence type="predicted"/>
<accession>A0A814HVE7</accession>
<dbReference type="Proteomes" id="UP000663832">
    <property type="component" value="Unassembled WGS sequence"/>
</dbReference>
<keyword evidence="1" id="KW-0472">Membrane</keyword>
<keyword evidence="1" id="KW-0812">Transmembrane</keyword>
<keyword evidence="1" id="KW-1133">Transmembrane helix</keyword>
<gene>
    <name evidence="3" type="ORF">QVE165_LOCUS15611</name>
</gene>
<reference evidence="3" key="1">
    <citation type="submission" date="2021-02" db="EMBL/GenBank/DDBJ databases">
        <authorList>
            <person name="Nowell W R."/>
        </authorList>
    </citation>
    <scope>NUCLEOTIDE SEQUENCE</scope>
</reference>
<feature type="transmembrane region" description="Helical" evidence="1">
    <location>
        <begin position="174"/>
        <end position="197"/>
    </location>
</feature>
<keyword evidence="2" id="KW-0732">Signal</keyword>
<evidence type="ECO:0000256" key="2">
    <source>
        <dbReference type="SAM" id="SignalP"/>
    </source>
</evidence>
<dbReference type="OrthoDB" id="10059737at2759"/>
<evidence type="ECO:0000313" key="3">
    <source>
        <dbReference type="EMBL" id="CAF1013705.1"/>
    </source>
</evidence>
<feature type="chain" id="PRO_5032959173" evidence="2">
    <location>
        <begin position="26"/>
        <end position="278"/>
    </location>
</feature>
<feature type="transmembrane region" description="Helical" evidence="1">
    <location>
        <begin position="137"/>
        <end position="162"/>
    </location>
</feature>
<organism evidence="3 4">
    <name type="scientific">Adineta steineri</name>
    <dbReference type="NCBI Taxonomy" id="433720"/>
    <lineage>
        <taxon>Eukaryota</taxon>
        <taxon>Metazoa</taxon>
        <taxon>Spiralia</taxon>
        <taxon>Gnathifera</taxon>
        <taxon>Rotifera</taxon>
        <taxon>Eurotatoria</taxon>
        <taxon>Bdelloidea</taxon>
        <taxon>Adinetida</taxon>
        <taxon>Adinetidae</taxon>
        <taxon>Adineta</taxon>
    </lineage>
</organism>
<feature type="transmembrane region" description="Helical" evidence="1">
    <location>
        <begin position="249"/>
        <end position="267"/>
    </location>
</feature>
<keyword evidence="4" id="KW-1185">Reference proteome</keyword>
<evidence type="ECO:0000256" key="1">
    <source>
        <dbReference type="SAM" id="Phobius"/>
    </source>
</evidence>
<comment type="caution">
    <text evidence="3">The sequence shown here is derived from an EMBL/GenBank/DDBJ whole genome shotgun (WGS) entry which is preliminary data.</text>
</comment>
<name>A0A814HVE7_9BILA</name>
<evidence type="ECO:0000313" key="4">
    <source>
        <dbReference type="Proteomes" id="UP000663832"/>
    </source>
</evidence>
<dbReference type="AlphaFoldDB" id="A0A814HVE7"/>